<evidence type="ECO:0000313" key="2">
    <source>
        <dbReference type="Proteomes" id="UP000530234"/>
    </source>
</evidence>
<dbReference type="RefSeq" id="WP_182663460.1">
    <property type="nucleotide sequence ID" value="NZ_VKHS01000242.1"/>
</dbReference>
<evidence type="ECO:0000313" key="1">
    <source>
        <dbReference type="EMBL" id="MBB0230218.1"/>
    </source>
</evidence>
<organism evidence="1 2">
    <name type="scientific">Streptomyces calidiresistens</name>
    <dbReference type="NCBI Taxonomy" id="1485586"/>
    <lineage>
        <taxon>Bacteria</taxon>
        <taxon>Bacillati</taxon>
        <taxon>Actinomycetota</taxon>
        <taxon>Actinomycetes</taxon>
        <taxon>Kitasatosporales</taxon>
        <taxon>Streptomycetaceae</taxon>
        <taxon>Streptomyces</taxon>
    </lineage>
</organism>
<reference evidence="2" key="1">
    <citation type="submission" date="2019-10" db="EMBL/GenBank/DDBJ databases">
        <title>Streptomyces sp. nov., a novel actinobacterium isolated from alkaline environment.</title>
        <authorList>
            <person name="Golinska P."/>
        </authorList>
    </citation>
    <scope>NUCLEOTIDE SEQUENCE [LARGE SCALE GENOMIC DNA]</scope>
    <source>
        <strain evidence="2">DSM 42108</strain>
    </source>
</reference>
<protein>
    <submittedName>
        <fullName evidence="1">Uncharacterized protein</fullName>
    </submittedName>
</protein>
<name>A0A7W3T3P8_9ACTN</name>
<dbReference type="Proteomes" id="UP000530234">
    <property type="component" value="Unassembled WGS sequence"/>
</dbReference>
<keyword evidence="2" id="KW-1185">Reference proteome</keyword>
<gene>
    <name evidence="1" type="ORF">FOE67_12040</name>
</gene>
<sequence length="68" mass="7017">MASEIFREILTLYGISGFICVGTAPGLVGEEFSAASPAVATFDLPGVALPGGVAEGMLIDFLNRRRSG</sequence>
<dbReference type="AlphaFoldDB" id="A0A7W3T3P8"/>
<dbReference type="EMBL" id="VKHS01000242">
    <property type="protein sequence ID" value="MBB0230218.1"/>
    <property type="molecule type" value="Genomic_DNA"/>
</dbReference>
<proteinExistence type="predicted"/>
<accession>A0A7W3T3P8</accession>
<comment type="caution">
    <text evidence="1">The sequence shown here is derived from an EMBL/GenBank/DDBJ whole genome shotgun (WGS) entry which is preliminary data.</text>
</comment>